<reference evidence="1 2" key="1">
    <citation type="submission" date="2016-01" db="EMBL/GenBank/DDBJ databases">
        <title>The new phylogeny of the genus Mycobacterium.</title>
        <authorList>
            <person name="Tarcisio F."/>
            <person name="Conor M."/>
            <person name="Antonella G."/>
            <person name="Elisabetta G."/>
            <person name="Giulia F.S."/>
            <person name="Sara T."/>
            <person name="Anna F."/>
            <person name="Clotilde B."/>
            <person name="Roberto B."/>
            <person name="Veronica D.S."/>
            <person name="Fabio R."/>
            <person name="Monica P."/>
            <person name="Olivier J."/>
            <person name="Enrico T."/>
            <person name="Nicola S."/>
        </authorList>
    </citation>
    <scope>NUCLEOTIDE SEQUENCE [LARGE SCALE GENOMIC DNA]</scope>
    <source>
        <strain evidence="1 2">DSM 44160</strain>
    </source>
</reference>
<evidence type="ECO:0000313" key="1">
    <source>
        <dbReference type="EMBL" id="ORV88534.1"/>
    </source>
</evidence>
<name>A0A1X1WPQ1_MYCGO</name>
<protein>
    <recommendedName>
        <fullName evidence="3">Galactosyltransferase C-terminal domain-containing protein</fullName>
    </recommendedName>
</protein>
<keyword evidence="2" id="KW-1185">Reference proteome</keyword>
<dbReference type="AlphaFoldDB" id="A0A1X1WPQ1"/>
<evidence type="ECO:0000313" key="2">
    <source>
        <dbReference type="Proteomes" id="UP000193928"/>
    </source>
</evidence>
<comment type="caution">
    <text evidence="1">The sequence shown here is derived from an EMBL/GenBank/DDBJ whole genome shotgun (WGS) entry which is preliminary data.</text>
</comment>
<dbReference type="Proteomes" id="UP000193928">
    <property type="component" value="Unassembled WGS sequence"/>
</dbReference>
<organism evidence="1 2">
    <name type="scientific">Mycobacterium gordonae</name>
    <dbReference type="NCBI Taxonomy" id="1778"/>
    <lineage>
        <taxon>Bacteria</taxon>
        <taxon>Bacillati</taxon>
        <taxon>Actinomycetota</taxon>
        <taxon>Actinomycetes</taxon>
        <taxon>Mycobacteriales</taxon>
        <taxon>Mycobacteriaceae</taxon>
        <taxon>Mycobacterium</taxon>
    </lineage>
</organism>
<dbReference type="EMBL" id="LQOY01000071">
    <property type="protein sequence ID" value="ORV88534.1"/>
    <property type="molecule type" value="Genomic_DNA"/>
</dbReference>
<gene>
    <name evidence="1" type="ORF">AWC08_22355</name>
</gene>
<accession>A0A1X1WPQ1</accession>
<dbReference type="Gene3D" id="3.90.550.10">
    <property type="entry name" value="Spore Coat Polysaccharide Biosynthesis Protein SpsA, Chain A"/>
    <property type="match status" value="1"/>
</dbReference>
<dbReference type="InterPro" id="IPR029044">
    <property type="entry name" value="Nucleotide-diphossugar_trans"/>
</dbReference>
<sequence>MTVIIVPFRDKGDPWRKANLNTVLSHLSKIDIAPVVVTPDGRSGSAPFNRSAAYNTGIRQHPSSDVYVFYEADMIINPEQLQQAIDAATQPGLIVPFTIYRYLTREDTTRVHNGATPHDCTPDYVMPQGRSVGAVNVVSAETMTAVGRWDEKFQGWGYDDRAMSHAFEIATESPTRFISGPGVHLWHTPGWKAGGSFRGGADVPPREHAATEANRRRHQLYRRATTAAQVRELTTGKR</sequence>
<dbReference type="SUPFAM" id="SSF53448">
    <property type="entry name" value="Nucleotide-diphospho-sugar transferases"/>
    <property type="match status" value="1"/>
</dbReference>
<dbReference type="RefSeq" id="WP_069435508.1">
    <property type="nucleotide sequence ID" value="NZ_JACKSU010000009.1"/>
</dbReference>
<proteinExistence type="predicted"/>
<evidence type="ECO:0008006" key="3">
    <source>
        <dbReference type="Google" id="ProtNLM"/>
    </source>
</evidence>